<reference evidence="1" key="1">
    <citation type="submission" date="2014-09" db="EMBL/GenBank/DDBJ databases">
        <authorList>
            <person name="Magalhaes I.L.F."/>
            <person name="Oliveira U."/>
            <person name="Santos F.R."/>
            <person name="Vidigal T.H.D.A."/>
            <person name="Brescovit A.D."/>
            <person name="Santos A.J."/>
        </authorList>
    </citation>
    <scope>NUCLEOTIDE SEQUENCE</scope>
    <source>
        <tissue evidence="1">Shoot tissue taken approximately 20 cm above the soil surface</tissue>
    </source>
</reference>
<evidence type="ECO:0000313" key="1">
    <source>
        <dbReference type="EMBL" id="JAD65821.1"/>
    </source>
</evidence>
<reference evidence="1" key="2">
    <citation type="journal article" date="2015" name="Data Brief">
        <title>Shoot transcriptome of the giant reed, Arundo donax.</title>
        <authorList>
            <person name="Barrero R.A."/>
            <person name="Guerrero F.D."/>
            <person name="Moolhuijzen P."/>
            <person name="Goolsby J.A."/>
            <person name="Tidwell J."/>
            <person name="Bellgard S.E."/>
            <person name="Bellgard M.I."/>
        </authorList>
    </citation>
    <scope>NUCLEOTIDE SEQUENCE</scope>
    <source>
        <tissue evidence="1">Shoot tissue taken approximately 20 cm above the soil surface</tissue>
    </source>
</reference>
<protein>
    <submittedName>
        <fullName evidence="1">Uncharacterized protein</fullName>
    </submittedName>
</protein>
<accession>A0A0A9BR02</accession>
<dbReference type="AlphaFoldDB" id="A0A0A9BR02"/>
<name>A0A0A9BR02_ARUDO</name>
<proteinExistence type="predicted"/>
<sequence>MLDLKFYIYYCLLYAGTS</sequence>
<organism evidence="1">
    <name type="scientific">Arundo donax</name>
    <name type="common">Giant reed</name>
    <name type="synonym">Donax arundinaceus</name>
    <dbReference type="NCBI Taxonomy" id="35708"/>
    <lineage>
        <taxon>Eukaryota</taxon>
        <taxon>Viridiplantae</taxon>
        <taxon>Streptophyta</taxon>
        <taxon>Embryophyta</taxon>
        <taxon>Tracheophyta</taxon>
        <taxon>Spermatophyta</taxon>
        <taxon>Magnoliopsida</taxon>
        <taxon>Liliopsida</taxon>
        <taxon>Poales</taxon>
        <taxon>Poaceae</taxon>
        <taxon>PACMAD clade</taxon>
        <taxon>Arundinoideae</taxon>
        <taxon>Arundineae</taxon>
        <taxon>Arundo</taxon>
    </lineage>
</organism>
<dbReference type="EMBL" id="GBRH01232074">
    <property type="protein sequence ID" value="JAD65821.1"/>
    <property type="molecule type" value="Transcribed_RNA"/>
</dbReference>